<dbReference type="WBParaSite" id="PSAMB.scaffold15363size1602.g36478.t1">
    <property type="protein sequence ID" value="PSAMB.scaffold15363size1602.g36478.t1"/>
    <property type="gene ID" value="PSAMB.scaffold15363size1602.g36478"/>
</dbReference>
<evidence type="ECO:0000313" key="2">
    <source>
        <dbReference type="WBParaSite" id="PSAMB.scaffold15363size1602.g36478.t1"/>
    </source>
</evidence>
<dbReference type="AlphaFoldDB" id="A0A914V4J5"/>
<name>A0A914V4J5_9BILA</name>
<protein>
    <submittedName>
        <fullName evidence="2">Uncharacterized protein</fullName>
    </submittedName>
</protein>
<reference evidence="2" key="1">
    <citation type="submission" date="2022-11" db="UniProtKB">
        <authorList>
            <consortium name="WormBaseParasite"/>
        </authorList>
    </citation>
    <scope>IDENTIFICATION</scope>
</reference>
<keyword evidence="1" id="KW-1185">Reference proteome</keyword>
<evidence type="ECO:0000313" key="1">
    <source>
        <dbReference type="Proteomes" id="UP000887566"/>
    </source>
</evidence>
<sequence>MLAHINWWGTVPLKSMAATSILQVAERAGLLALSPSDLVFESNSLGITYYNYVLSSSTTSTSCILYLAKLDAQTNVESFDSAVFPKDLLAKNAIPDDDLSLVTLGLLLWKRTLSGQRVLCLVQSADAESIVGLEAVNKASKKLQCAHHVLTTGKLRGVDSEQRKQSSMRLRLMMCQTRNDIANLPARTLHETRCLVAPTKRHPLLCLCVPVS</sequence>
<dbReference type="Proteomes" id="UP000887566">
    <property type="component" value="Unplaced"/>
</dbReference>
<accession>A0A914V4J5</accession>
<proteinExistence type="predicted"/>
<organism evidence="1 2">
    <name type="scientific">Plectus sambesii</name>
    <dbReference type="NCBI Taxonomy" id="2011161"/>
    <lineage>
        <taxon>Eukaryota</taxon>
        <taxon>Metazoa</taxon>
        <taxon>Ecdysozoa</taxon>
        <taxon>Nematoda</taxon>
        <taxon>Chromadorea</taxon>
        <taxon>Plectida</taxon>
        <taxon>Plectina</taxon>
        <taxon>Plectoidea</taxon>
        <taxon>Plectidae</taxon>
        <taxon>Plectus</taxon>
    </lineage>
</organism>